<feature type="compositionally biased region" description="Basic residues" evidence="12">
    <location>
        <begin position="639"/>
        <end position="649"/>
    </location>
</feature>
<dbReference type="AlphaFoldDB" id="A0A5C3QEF9"/>
<gene>
    <name evidence="15" type="ORF">BDV98DRAFT_635426</name>
</gene>
<dbReference type="EMBL" id="ML178855">
    <property type="protein sequence ID" value="TFK96753.1"/>
    <property type="molecule type" value="Genomic_DNA"/>
</dbReference>
<evidence type="ECO:0000256" key="2">
    <source>
        <dbReference type="ARBA" id="ARBA00022723"/>
    </source>
</evidence>
<evidence type="ECO:0000313" key="16">
    <source>
        <dbReference type="Proteomes" id="UP000305067"/>
    </source>
</evidence>
<evidence type="ECO:0000256" key="10">
    <source>
        <dbReference type="ARBA" id="ARBA00034617"/>
    </source>
</evidence>
<dbReference type="InterPro" id="IPR004589">
    <property type="entry name" value="DNA_helicase_ATP-dep_RecQ"/>
</dbReference>
<dbReference type="GO" id="GO:0009378">
    <property type="term" value="F:four-way junction helicase activity"/>
    <property type="evidence" value="ECO:0007669"/>
    <property type="project" value="TreeGrafter"/>
</dbReference>
<dbReference type="GO" id="GO:0000724">
    <property type="term" value="P:double-strand break repair via homologous recombination"/>
    <property type="evidence" value="ECO:0007669"/>
    <property type="project" value="TreeGrafter"/>
</dbReference>
<dbReference type="InterPro" id="IPR002464">
    <property type="entry name" value="DNA/RNA_helicase_DEAH_CS"/>
</dbReference>
<dbReference type="PANTHER" id="PTHR13710">
    <property type="entry name" value="DNA HELICASE RECQ FAMILY MEMBER"/>
    <property type="match status" value="1"/>
</dbReference>
<feature type="compositionally biased region" description="Basic and acidic residues" evidence="12">
    <location>
        <begin position="650"/>
        <end position="662"/>
    </location>
</feature>
<comment type="catalytic activity">
    <reaction evidence="11">
        <text>ATP + H2O = ADP + phosphate + H(+)</text>
        <dbReference type="Rhea" id="RHEA:13065"/>
        <dbReference type="ChEBI" id="CHEBI:15377"/>
        <dbReference type="ChEBI" id="CHEBI:15378"/>
        <dbReference type="ChEBI" id="CHEBI:30616"/>
        <dbReference type="ChEBI" id="CHEBI:43474"/>
        <dbReference type="ChEBI" id="CHEBI:456216"/>
    </reaction>
</comment>
<proteinExistence type="inferred from homology"/>
<dbReference type="Gene3D" id="1.10.10.10">
    <property type="entry name" value="Winged helix-like DNA-binding domain superfamily/Winged helix DNA-binding domain"/>
    <property type="match status" value="1"/>
</dbReference>
<dbReference type="PROSITE" id="PS51192">
    <property type="entry name" value="HELICASE_ATP_BIND_1"/>
    <property type="match status" value="1"/>
</dbReference>
<feature type="domain" description="Helicase ATP-binding" evidence="13">
    <location>
        <begin position="90"/>
        <end position="271"/>
    </location>
</feature>
<feature type="domain" description="Helicase C-terminal" evidence="14">
    <location>
        <begin position="304"/>
        <end position="457"/>
    </location>
</feature>
<dbReference type="EC" id="5.6.2.4" evidence="11"/>
<name>A0A5C3QEF9_9AGAR</name>
<dbReference type="GO" id="GO:0003677">
    <property type="term" value="F:DNA binding"/>
    <property type="evidence" value="ECO:0007669"/>
    <property type="project" value="UniProtKB-KW"/>
</dbReference>
<dbReference type="PROSITE" id="PS00690">
    <property type="entry name" value="DEAH_ATP_HELICASE"/>
    <property type="match status" value="1"/>
</dbReference>
<evidence type="ECO:0000256" key="7">
    <source>
        <dbReference type="ARBA" id="ARBA00023125"/>
    </source>
</evidence>
<keyword evidence="2" id="KW-0479">Metal-binding</keyword>
<keyword evidence="7" id="KW-0238">DNA-binding</keyword>
<dbReference type="InterPro" id="IPR036388">
    <property type="entry name" value="WH-like_DNA-bd_sf"/>
</dbReference>
<evidence type="ECO:0000259" key="13">
    <source>
        <dbReference type="PROSITE" id="PS51192"/>
    </source>
</evidence>
<evidence type="ECO:0000256" key="4">
    <source>
        <dbReference type="ARBA" id="ARBA00022801"/>
    </source>
</evidence>
<dbReference type="SUPFAM" id="SSF52540">
    <property type="entry name" value="P-loop containing nucleoside triphosphate hydrolases"/>
    <property type="match status" value="1"/>
</dbReference>
<dbReference type="Proteomes" id="UP000305067">
    <property type="component" value="Unassembled WGS sequence"/>
</dbReference>
<dbReference type="Pfam" id="PF00270">
    <property type="entry name" value="DEAD"/>
    <property type="match status" value="1"/>
</dbReference>
<dbReference type="Pfam" id="PF00271">
    <property type="entry name" value="Helicase_C"/>
    <property type="match status" value="1"/>
</dbReference>
<dbReference type="SMART" id="SM00490">
    <property type="entry name" value="HELICc"/>
    <property type="match status" value="1"/>
</dbReference>
<protein>
    <recommendedName>
        <fullName evidence="11">ATP-dependent DNA helicase</fullName>
        <ecNumber evidence="11">5.6.2.4</ecNumber>
    </recommendedName>
</protein>
<dbReference type="GO" id="GO:0016887">
    <property type="term" value="F:ATP hydrolysis activity"/>
    <property type="evidence" value="ECO:0007669"/>
    <property type="project" value="RHEA"/>
</dbReference>
<evidence type="ECO:0000256" key="5">
    <source>
        <dbReference type="ARBA" id="ARBA00022806"/>
    </source>
</evidence>
<dbReference type="GO" id="GO:0005737">
    <property type="term" value="C:cytoplasm"/>
    <property type="evidence" value="ECO:0007669"/>
    <property type="project" value="TreeGrafter"/>
</dbReference>
<dbReference type="STRING" id="1884261.A0A5C3QEF9"/>
<evidence type="ECO:0000256" key="11">
    <source>
        <dbReference type="RuleBase" id="RU364117"/>
    </source>
</evidence>
<comment type="subcellular location">
    <subcellularLocation>
        <location evidence="11">Nucleus</location>
    </subcellularLocation>
</comment>
<keyword evidence="6 11" id="KW-0067">ATP-binding</keyword>
<keyword evidence="8" id="KW-0413">Isomerase</keyword>
<keyword evidence="3 11" id="KW-0547">Nucleotide-binding</keyword>
<comment type="catalytic activity">
    <reaction evidence="10 11">
        <text>Couples ATP hydrolysis with the unwinding of duplex DNA by translocating in the 3'-5' direction.</text>
        <dbReference type="EC" id="5.6.2.4"/>
    </reaction>
</comment>
<evidence type="ECO:0000256" key="12">
    <source>
        <dbReference type="SAM" id="MobiDB-lite"/>
    </source>
</evidence>
<reference evidence="15 16" key="1">
    <citation type="journal article" date="2019" name="Nat. Ecol. Evol.">
        <title>Megaphylogeny resolves global patterns of mushroom evolution.</title>
        <authorList>
            <person name="Varga T."/>
            <person name="Krizsan K."/>
            <person name="Foldi C."/>
            <person name="Dima B."/>
            <person name="Sanchez-Garcia M."/>
            <person name="Sanchez-Ramirez S."/>
            <person name="Szollosi G.J."/>
            <person name="Szarkandi J.G."/>
            <person name="Papp V."/>
            <person name="Albert L."/>
            <person name="Andreopoulos W."/>
            <person name="Angelini C."/>
            <person name="Antonin V."/>
            <person name="Barry K.W."/>
            <person name="Bougher N.L."/>
            <person name="Buchanan P."/>
            <person name="Buyck B."/>
            <person name="Bense V."/>
            <person name="Catcheside P."/>
            <person name="Chovatia M."/>
            <person name="Cooper J."/>
            <person name="Damon W."/>
            <person name="Desjardin D."/>
            <person name="Finy P."/>
            <person name="Geml J."/>
            <person name="Haridas S."/>
            <person name="Hughes K."/>
            <person name="Justo A."/>
            <person name="Karasinski D."/>
            <person name="Kautmanova I."/>
            <person name="Kiss B."/>
            <person name="Kocsube S."/>
            <person name="Kotiranta H."/>
            <person name="LaButti K.M."/>
            <person name="Lechner B.E."/>
            <person name="Liimatainen K."/>
            <person name="Lipzen A."/>
            <person name="Lukacs Z."/>
            <person name="Mihaltcheva S."/>
            <person name="Morgado L.N."/>
            <person name="Niskanen T."/>
            <person name="Noordeloos M.E."/>
            <person name="Ohm R.A."/>
            <person name="Ortiz-Santana B."/>
            <person name="Ovrebo C."/>
            <person name="Racz N."/>
            <person name="Riley R."/>
            <person name="Savchenko A."/>
            <person name="Shiryaev A."/>
            <person name="Soop K."/>
            <person name="Spirin V."/>
            <person name="Szebenyi C."/>
            <person name="Tomsovsky M."/>
            <person name="Tulloss R.E."/>
            <person name="Uehling J."/>
            <person name="Grigoriev I.V."/>
            <person name="Vagvolgyi C."/>
            <person name="Papp T."/>
            <person name="Martin F.M."/>
            <person name="Miettinen O."/>
            <person name="Hibbett D.S."/>
            <person name="Nagy L.G."/>
        </authorList>
    </citation>
    <scope>NUCLEOTIDE SEQUENCE [LARGE SCALE GENOMIC DNA]</scope>
    <source>
        <strain evidence="15 16">CBS 309.79</strain>
    </source>
</reference>
<feature type="region of interest" description="Disordered" evidence="12">
    <location>
        <begin position="639"/>
        <end position="786"/>
    </location>
</feature>
<accession>A0A5C3QEF9</accession>
<dbReference type="GO" id="GO:0046872">
    <property type="term" value="F:metal ion binding"/>
    <property type="evidence" value="ECO:0007669"/>
    <property type="project" value="UniProtKB-KW"/>
</dbReference>
<keyword evidence="5 11" id="KW-0347">Helicase</keyword>
<sequence>MLLDITELENEKRAIQVQIDERKLLIKGMKSRLREMQSGVNGRGRNGGRGEIWIEEDFQNGTFQWSDRMETLAKEKWGIEEFRHCQRGACNAGLSGRDIICIMPTGGGKSLIYQLPAVMMSGCTLVISPLISLIMDQYLHLCDAGIEAMMVSGSSSDSKNTKQLNRLLSSFDPSSGIPEVKICFATPEKINKSKRFIAILQKLYDKGKLARIVLDEAHCVSQLGHDFRPDYRSLGRLRTQFSSVPILCLSATCPPSVQDDLVKILGMRPIGETGAGTGTVVFNAPLYRKNLHYTVVPKPSSAGGIIKAMAELIGRKYKGMTGIVYCFSKKDAETVRNGLVEASGGAIKAGTYHADVGDEAKERLHRDWREGRVKVVCATIAFGLGIDKGDVRFVLHHSKSLDGYYQESGRAGRDGKDSDCVLYYRPQDFINICALIKGEGVGMGKLAEMVKFAQDYTTCRKIGFARYFLESSRISIDSWSTSSESVHAPCGHCDNCTRDPGTVSEVDVTREAWTIVNAVEHLTRNGVRMTMGGVAGMVRGLGKKTAEGGGTGRGRGKVEVDVDVERVVGGKVSLSGDDTEHLIAHLIIEKYVQELLVSTAYSTNVYLRPGLYSQRLSRLEEGGVEGAAGRIRCTFLRAGKGRGKGKGKGKAGEEKEGKETKSKSKRKRGSATAQDDDDDDDEDDEDEVRPPQRKSRRKDVEDPPQAGPSRPRRKAQPVDDDDIIDLVSSDDEHDQDRSTGTLVDDDDVEGDGDGETVMVVDKLPFAPGRGGSSYAPGRGGSAYDAPGRAYYDEGWQVYDEDDFMDDEEEEGEDAGFVFNLRGSRKKPP</sequence>
<dbReference type="GO" id="GO:0043138">
    <property type="term" value="F:3'-5' DNA helicase activity"/>
    <property type="evidence" value="ECO:0007669"/>
    <property type="project" value="UniProtKB-EC"/>
</dbReference>
<dbReference type="GO" id="GO:0005694">
    <property type="term" value="C:chromosome"/>
    <property type="evidence" value="ECO:0007669"/>
    <property type="project" value="TreeGrafter"/>
</dbReference>
<dbReference type="GO" id="GO:0005634">
    <property type="term" value="C:nucleus"/>
    <property type="evidence" value="ECO:0007669"/>
    <property type="project" value="UniProtKB-SubCell"/>
</dbReference>
<keyword evidence="9 11" id="KW-0539">Nucleus</keyword>
<evidence type="ECO:0000256" key="3">
    <source>
        <dbReference type="ARBA" id="ARBA00022741"/>
    </source>
</evidence>
<feature type="compositionally biased region" description="Acidic residues" evidence="12">
    <location>
        <begin position="743"/>
        <end position="754"/>
    </location>
</feature>
<dbReference type="Gene3D" id="3.40.50.300">
    <property type="entry name" value="P-loop containing nucleotide triphosphate hydrolases"/>
    <property type="match status" value="2"/>
</dbReference>
<keyword evidence="4 11" id="KW-0378">Hydrolase</keyword>
<dbReference type="InterPro" id="IPR032284">
    <property type="entry name" value="RecQ_Zn-bd"/>
</dbReference>
<evidence type="ECO:0000259" key="14">
    <source>
        <dbReference type="PROSITE" id="PS51194"/>
    </source>
</evidence>
<feature type="compositionally biased region" description="Acidic residues" evidence="12">
    <location>
        <begin position="674"/>
        <end position="687"/>
    </location>
</feature>
<dbReference type="OrthoDB" id="10261556at2759"/>
<dbReference type="Pfam" id="PF16124">
    <property type="entry name" value="RecQ_Zn_bind"/>
    <property type="match status" value="1"/>
</dbReference>
<comment type="similarity">
    <text evidence="1 11">Belongs to the helicase family. RecQ subfamily.</text>
</comment>
<evidence type="ECO:0000256" key="8">
    <source>
        <dbReference type="ARBA" id="ARBA00023235"/>
    </source>
</evidence>
<dbReference type="SMART" id="SM00487">
    <property type="entry name" value="DEXDc"/>
    <property type="match status" value="1"/>
</dbReference>
<dbReference type="NCBIfam" id="TIGR00614">
    <property type="entry name" value="recQ_fam"/>
    <property type="match status" value="1"/>
</dbReference>
<keyword evidence="16" id="KW-1185">Reference proteome</keyword>
<dbReference type="PANTHER" id="PTHR13710:SF105">
    <property type="entry name" value="ATP-DEPENDENT DNA HELICASE Q1"/>
    <property type="match status" value="1"/>
</dbReference>
<organism evidence="15 16">
    <name type="scientific">Pterulicium gracile</name>
    <dbReference type="NCBI Taxonomy" id="1884261"/>
    <lineage>
        <taxon>Eukaryota</taxon>
        <taxon>Fungi</taxon>
        <taxon>Dikarya</taxon>
        <taxon>Basidiomycota</taxon>
        <taxon>Agaricomycotina</taxon>
        <taxon>Agaricomycetes</taxon>
        <taxon>Agaricomycetidae</taxon>
        <taxon>Agaricales</taxon>
        <taxon>Pleurotineae</taxon>
        <taxon>Pterulaceae</taxon>
        <taxon>Pterulicium</taxon>
    </lineage>
</organism>
<evidence type="ECO:0000313" key="15">
    <source>
        <dbReference type="EMBL" id="TFK96753.1"/>
    </source>
</evidence>
<dbReference type="InterPro" id="IPR001650">
    <property type="entry name" value="Helicase_C-like"/>
</dbReference>
<evidence type="ECO:0000256" key="1">
    <source>
        <dbReference type="ARBA" id="ARBA00005446"/>
    </source>
</evidence>
<dbReference type="InterPro" id="IPR014001">
    <property type="entry name" value="Helicase_ATP-bd"/>
</dbReference>
<feature type="compositionally biased region" description="Acidic residues" evidence="12">
    <location>
        <begin position="718"/>
        <end position="733"/>
    </location>
</feature>
<dbReference type="PROSITE" id="PS51194">
    <property type="entry name" value="HELICASE_CTER"/>
    <property type="match status" value="1"/>
</dbReference>
<evidence type="ECO:0000256" key="9">
    <source>
        <dbReference type="ARBA" id="ARBA00023242"/>
    </source>
</evidence>
<dbReference type="InterPro" id="IPR011545">
    <property type="entry name" value="DEAD/DEAH_box_helicase_dom"/>
</dbReference>
<dbReference type="GO" id="GO:0005524">
    <property type="term" value="F:ATP binding"/>
    <property type="evidence" value="ECO:0007669"/>
    <property type="project" value="UniProtKB-KW"/>
</dbReference>
<feature type="region of interest" description="Disordered" evidence="12">
    <location>
        <begin position="806"/>
        <end position="828"/>
    </location>
</feature>
<dbReference type="InterPro" id="IPR027417">
    <property type="entry name" value="P-loop_NTPase"/>
</dbReference>
<evidence type="ECO:0000256" key="6">
    <source>
        <dbReference type="ARBA" id="ARBA00022840"/>
    </source>
</evidence>